<dbReference type="InterPro" id="IPR015421">
    <property type="entry name" value="PyrdxlP-dep_Trfase_major"/>
</dbReference>
<dbReference type="Gene3D" id="3.40.640.10">
    <property type="entry name" value="Type I PLP-dependent aspartate aminotransferase-like (Major domain)"/>
    <property type="match status" value="1"/>
</dbReference>
<accession>A0ABP8T8G6</accession>
<dbReference type="PANTHER" id="PTHR11999:SF70">
    <property type="entry name" value="MIP05841P"/>
    <property type="match status" value="1"/>
</dbReference>
<evidence type="ECO:0000256" key="2">
    <source>
        <dbReference type="ARBA" id="ARBA00009533"/>
    </source>
</evidence>
<dbReference type="InterPro" id="IPR002129">
    <property type="entry name" value="PyrdxlP-dep_de-COase"/>
</dbReference>
<dbReference type="Proteomes" id="UP001500212">
    <property type="component" value="Unassembled WGS sequence"/>
</dbReference>
<evidence type="ECO:0000313" key="8">
    <source>
        <dbReference type="Proteomes" id="UP001500212"/>
    </source>
</evidence>
<protein>
    <submittedName>
        <fullName evidence="7">Aminotransferase class I/II-fold pyridoxal phosphate-dependent enzyme</fullName>
    </submittedName>
</protein>
<organism evidence="7 8">
    <name type="scientific">Actinoallomurus liliacearum</name>
    <dbReference type="NCBI Taxonomy" id="1080073"/>
    <lineage>
        <taxon>Bacteria</taxon>
        <taxon>Bacillati</taxon>
        <taxon>Actinomycetota</taxon>
        <taxon>Actinomycetes</taxon>
        <taxon>Streptosporangiales</taxon>
        <taxon>Thermomonosporaceae</taxon>
        <taxon>Actinoallomurus</taxon>
    </lineage>
</organism>
<dbReference type="PRINTS" id="PR00800">
    <property type="entry name" value="YHDCRBOXLASE"/>
</dbReference>
<evidence type="ECO:0000256" key="5">
    <source>
        <dbReference type="ARBA" id="ARBA00023239"/>
    </source>
</evidence>
<dbReference type="InterPro" id="IPR010977">
    <property type="entry name" value="Aromatic_deC"/>
</dbReference>
<proteinExistence type="inferred from homology"/>
<keyword evidence="5 6" id="KW-0456">Lyase</keyword>
<dbReference type="InterPro" id="IPR015422">
    <property type="entry name" value="PyrdxlP-dep_Trfase_small"/>
</dbReference>
<keyword evidence="3" id="KW-0210">Decarboxylase</keyword>
<dbReference type="PANTHER" id="PTHR11999">
    <property type="entry name" value="GROUP II PYRIDOXAL-5-PHOSPHATE DECARBOXYLASE"/>
    <property type="match status" value="1"/>
</dbReference>
<sequence length="473" mass="51338">MAEIHVRALALEPDQTSIEVMGRAVLERIADFIDGLSQAPAGRNDDTEQIVARMLRPPPEEAGDLTALLDTFQDAAERSLDTAGPGYLAYFPAGGLVGSALAELLAQTYNRFTAVAELAPALVAMEHGILRWLCGQFGLPSSAAGLVTTGGSMATLAGLVAARHDRLGEDIAGGTLYVTEHTHHCVAKAARIAGLPASSVRTVPARGLRMDPDAAARLIAVDRANGLRPFLLVGTAGTTSTGTIDPLAELGELARRENIWFHVDAAYGGGFRLTARGRDRLRGIERADSVVFDPHKSLFLPYGTGVLLVRDTGPLRAAHSGRGDYLQDLTGVAGLPDYGHLGPELTREFRGLRLWLPLHLHGAAAFRDALDEKLDLAALAYRELTADPLLEVPWEPDLTVVVFRLRADDDANRRLLDRINRTGRFFLSSTRVDERFYLRLNATSHRTHESHLRDALDHIRRCAGDEATTRPRT</sequence>
<comment type="caution">
    <text evidence="7">The sequence shown here is derived from an EMBL/GenBank/DDBJ whole genome shotgun (WGS) entry which is preliminary data.</text>
</comment>
<evidence type="ECO:0000256" key="1">
    <source>
        <dbReference type="ARBA" id="ARBA00001933"/>
    </source>
</evidence>
<evidence type="ECO:0000256" key="3">
    <source>
        <dbReference type="ARBA" id="ARBA00022793"/>
    </source>
</evidence>
<keyword evidence="7" id="KW-0808">Transferase</keyword>
<keyword evidence="4 6" id="KW-0663">Pyridoxal phosphate</keyword>
<keyword evidence="8" id="KW-1185">Reference proteome</keyword>
<keyword evidence="7" id="KW-0032">Aminotransferase</keyword>
<dbReference type="SUPFAM" id="SSF53383">
    <property type="entry name" value="PLP-dependent transferases"/>
    <property type="match status" value="1"/>
</dbReference>
<dbReference type="EMBL" id="BAABHJ010000001">
    <property type="protein sequence ID" value="GAA4600626.1"/>
    <property type="molecule type" value="Genomic_DNA"/>
</dbReference>
<comment type="cofactor">
    <cofactor evidence="1 6">
        <name>pyridoxal 5'-phosphate</name>
        <dbReference type="ChEBI" id="CHEBI:597326"/>
    </cofactor>
</comment>
<evidence type="ECO:0000256" key="6">
    <source>
        <dbReference type="RuleBase" id="RU000382"/>
    </source>
</evidence>
<dbReference type="InterPro" id="IPR015424">
    <property type="entry name" value="PyrdxlP-dep_Trfase"/>
</dbReference>
<evidence type="ECO:0000256" key="4">
    <source>
        <dbReference type="ARBA" id="ARBA00022898"/>
    </source>
</evidence>
<reference evidence="8" key="1">
    <citation type="journal article" date="2019" name="Int. J. Syst. Evol. Microbiol.">
        <title>The Global Catalogue of Microorganisms (GCM) 10K type strain sequencing project: providing services to taxonomists for standard genome sequencing and annotation.</title>
        <authorList>
            <consortium name="The Broad Institute Genomics Platform"/>
            <consortium name="The Broad Institute Genome Sequencing Center for Infectious Disease"/>
            <person name="Wu L."/>
            <person name="Ma J."/>
        </authorList>
    </citation>
    <scope>NUCLEOTIDE SEQUENCE [LARGE SCALE GENOMIC DNA]</scope>
    <source>
        <strain evidence="8">JCM 17938</strain>
    </source>
</reference>
<name>A0ABP8T8G6_9ACTN</name>
<gene>
    <name evidence="7" type="ORF">GCM10023195_00480</name>
</gene>
<evidence type="ECO:0000313" key="7">
    <source>
        <dbReference type="EMBL" id="GAA4600626.1"/>
    </source>
</evidence>
<comment type="similarity">
    <text evidence="2 6">Belongs to the group II decarboxylase family.</text>
</comment>
<dbReference type="Gene3D" id="3.90.1150.10">
    <property type="entry name" value="Aspartate Aminotransferase, domain 1"/>
    <property type="match status" value="1"/>
</dbReference>
<dbReference type="GO" id="GO:0008483">
    <property type="term" value="F:transaminase activity"/>
    <property type="evidence" value="ECO:0007669"/>
    <property type="project" value="UniProtKB-KW"/>
</dbReference>
<dbReference type="Gene3D" id="3.90.1150.170">
    <property type="match status" value="1"/>
</dbReference>
<dbReference type="Pfam" id="PF00282">
    <property type="entry name" value="Pyridoxal_deC"/>
    <property type="match status" value="1"/>
</dbReference>
<dbReference type="RefSeq" id="WP_345346195.1">
    <property type="nucleotide sequence ID" value="NZ_BAABHJ010000001.1"/>
</dbReference>